<sequence length="120" mass="13442">MERKRKKVCSGDHVWTGEYCVPVAADTGQMGQGRVSTNRSMGAQCLWSGRDQIGENGEDKTACCFFVFSFMHFSFRELAPHIRVEGPEEVNLIVKGLSVLLRRVNCLIVCPYRVVIVCAN</sequence>
<keyword evidence="2" id="KW-1185">Reference proteome</keyword>
<evidence type="ECO:0000313" key="2">
    <source>
        <dbReference type="Proteomes" id="UP000499080"/>
    </source>
</evidence>
<name>A0A4Y2EPE1_ARAVE</name>
<dbReference type="Proteomes" id="UP000499080">
    <property type="component" value="Unassembled WGS sequence"/>
</dbReference>
<dbReference type="AlphaFoldDB" id="A0A4Y2EPE1"/>
<dbReference type="EMBL" id="BGPR01000675">
    <property type="protein sequence ID" value="GBM31090.1"/>
    <property type="molecule type" value="Genomic_DNA"/>
</dbReference>
<organism evidence="1 2">
    <name type="scientific">Araneus ventricosus</name>
    <name type="common">Orbweaver spider</name>
    <name type="synonym">Epeira ventricosa</name>
    <dbReference type="NCBI Taxonomy" id="182803"/>
    <lineage>
        <taxon>Eukaryota</taxon>
        <taxon>Metazoa</taxon>
        <taxon>Ecdysozoa</taxon>
        <taxon>Arthropoda</taxon>
        <taxon>Chelicerata</taxon>
        <taxon>Arachnida</taxon>
        <taxon>Araneae</taxon>
        <taxon>Araneomorphae</taxon>
        <taxon>Entelegynae</taxon>
        <taxon>Araneoidea</taxon>
        <taxon>Araneidae</taxon>
        <taxon>Araneus</taxon>
    </lineage>
</organism>
<proteinExistence type="predicted"/>
<evidence type="ECO:0000313" key="1">
    <source>
        <dbReference type="EMBL" id="GBM31090.1"/>
    </source>
</evidence>
<accession>A0A4Y2EPE1</accession>
<gene>
    <name evidence="1" type="ORF">AVEN_32473_1</name>
</gene>
<comment type="caution">
    <text evidence="1">The sequence shown here is derived from an EMBL/GenBank/DDBJ whole genome shotgun (WGS) entry which is preliminary data.</text>
</comment>
<protein>
    <submittedName>
        <fullName evidence="1">Uncharacterized protein</fullName>
    </submittedName>
</protein>
<reference evidence="1 2" key="1">
    <citation type="journal article" date="2019" name="Sci. Rep.">
        <title>Orb-weaving spider Araneus ventricosus genome elucidates the spidroin gene catalogue.</title>
        <authorList>
            <person name="Kono N."/>
            <person name="Nakamura H."/>
            <person name="Ohtoshi R."/>
            <person name="Moran D.A.P."/>
            <person name="Shinohara A."/>
            <person name="Yoshida Y."/>
            <person name="Fujiwara M."/>
            <person name="Mori M."/>
            <person name="Tomita M."/>
            <person name="Arakawa K."/>
        </authorList>
    </citation>
    <scope>NUCLEOTIDE SEQUENCE [LARGE SCALE GENOMIC DNA]</scope>
</reference>